<dbReference type="PANTHER" id="PTHR11533">
    <property type="entry name" value="PROTEASE M1 ZINC METALLOPROTEASE"/>
    <property type="match status" value="1"/>
</dbReference>
<dbReference type="InterPro" id="IPR012778">
    <property type="entry name" value="Pept_M1_aminopeptidase"/>
</dbReference>
<dbReference type="InterPro" id="IPR050344">
    <property type="entry name" value="Peptidase_M1_aminopeptidases"/>
</dbReference>
<dbReference type="Gene3D" id="2.60.40.1730">
    <property type="entry name" value="tricorn interacting facor f3 domain"/>
    <property type="match status" value="1"/>
</dbReference>
<dbReference type="NCBIfam" id="TIGR02412">
    <property type="entry name" value="pepN_strep_liv"/>
    <property type="match status" value="1"/>
</dbReference>
<dbReference type="InterPro" id="IPR001930">
    <property type="entry name" value="Peptidase_M1"/>
</dbReference>
<dbReference type="Pfam" id="PF17900">
    <property type="entry name" value="Peptidase_M1_N"/>
    <property type="match status" value="1"/>
</dbReference>
<evidence type="ECO:0000256" key="6">
    <source>
        <dbReference type="ARBA" id="ARBA00022438"/>
    </source>
</evidence>
<evidence type="ECO:0000256" key="1">
    <source>
        <dbReference type="ARBA" id="ARBA00000098"/>
    </source>
</evidence>
<evidence type="ECO:0000313" key="17">
    <source>
        <dbReference type="EMBL" id="GIF56017.1"/>
    </source>
</evidence>
<dbReference type="InterPro" id="IPR045357">
    <property type="entry name" value="Aminopeptidase_N-like_N"/>
</dbReference>
<evidence type="ECO:0000256" key="13">
    <source>
        <dbReference type="ARBA" id="ARBA00031533"/>
    </source>
</evidence>
<gene>
    <name evidence="17" type="ORF">Air01nite_21120</name>
</gene>
<keyword evidence="9" id="KW-0378">Hydrolase</keyword>
<dbReference type="EC" id="3.4.11.2" evidence="4"/>
<evidence type="ECO:0000256" key="8">
    <source>
        <dbReference type="ARBA" id="ARBA00022723"/>
    </source>
</evidence>
<evidence type="ECO:0000256" key="9">
    <source>
        <dbReference type="ARBA" id="ARBA00022801"/>
    </source>
</evidence>
<evidence type="ECO:0000259" key="16">
    <source>
        <dbReference type="Pfam" id="PF17900"/>
    </source>
</evidence>
<sequence length="824" mass="89283">MRSLTQQEAVDRAAAITVESYTIDLDVTTDDHFRSTTTVRFRAASPGSATFVELKPVRLHAVALNGAALDPAALDGNRLTLAGLRADNVLTVEADMAYSNTSEGLHRFVDPADGGVYLHATSFLDEAQRIFACFDQPDLKAPVHMRVTAPTGWRVAANAAVASAVPAGATTTWEFAATKPLATYFVTVIAGPYHVVESTHDGIPMAIYCKASVAEHLDKDADEIFEITRQCLDKFHELFGFRYPFGKYDQAFVPEFNAGAMENPGLVVIRDDYVYRSAVTDSERELRATTIAHEMAHMWFGDLVTMRWWDDLWLNESFAEFMGTRVTAEATRFRNAWTTFGMRRKAWGYETDQRPSTHPVAPTSVPDSADALVNFDGISYAKGASALRQLVAWVGDEAFLAGIRAHFQAHAFGNATLADLLGALSAASGRDLSAWAALWLREAGVNTLRVDSADGVAVLQSGSVLRPHRVAFGLYDRGASGEAVLRRRVEVDVDGARTEVPALRDEPAADLLLLNDGDLTFAKVRLDATSAAAVPTVLPTLRDPLSRAVVWTSMIDAVRDAERPVADLVSLLVAALPAETEVIVVADALVQARGLIDRYLEPAARLAALAQVALVCDRLVEAPAGASHRLAAMRALVDASVDTARLLGWLSGEGVPVGIEVDEELRWRVVHRLAVLGAIDGDRIAAELAADRSAAGAEWAARADAARPDPAAKAAAWAAVINDDSLSNRLLEAKGRALFQPEQIELTAPYVERFFLEMPAAARRRTPFAAERLADLAFPRYHVAPRTRELAASMLASGDLPPVLRRVVIDNDDDLRLALAARAR</sequence>
<comment type="cofactor">
    <cofactor evidence="2">
        <name>Zn(2+)</name>
        <dbReference type="ChEBI" id="CHEBI:29105"/>
    </cofactor>
</comment>
<evidence type="ECO:0000256" key="5">
    <source>
        <dbReference type="ARBA" id="ARBA00015611"/>
    </source>
</evidence>
<comment type="caution">
    <text evidence="17">The sequence shown here is derived from an EMBL/GenBank/DDBJ whole genome shotgun (WGS) entry which is preliminary data.</text>
</comment>
<dbReference type="Gene3D" id="1.10.390.10">
    <property type="entry name" value="Neutral Protease Domain 2"/>
    <property type="match status" value="1"/>
</dbReference>
<proteinExistence type="inferred from homology"/>
<accession>A0ABQ4BZS9</accession>
<dbReference type="Pfam" id="PF11838">
    <property type="entry name" value="ERAP1_C"/>
    <property type="match status" value="1"/>
</dbReference>
<dbReference type="Pfam" id="PF01433">
    <property type="entry name" value="Peptidase_M1"/>
    <property type="match status" value="1"/>
</dbReference>
<feature type="domain" description="ERAP1-like C-terminal" evidence="15">
    <location>
        <begin position="512"/>
        <end position="815"/>
    </location>
</feature>
<dbReference type="SUPFAM" id="SSF55486">
    <property type="entry name" value="Metalloproteases ('zincins'), catalytic domain"/>
    <property type="match status" value="1"/>
</dbReference>
<dbReference type="PRINTS" id="PR00756">
    <property type="entry name" value="ALADIPTASE"/>
</dbReference>
<dbReference type="InterPro" id="IPR042097">
    <property type="entry name" value="Aminopeptidase_N-like_N_sf"/>
</dbReference>
<evidence type="ECO:0000256" key="2">
    <source>
        <dbReference type="ARBA" id="ARBA00001947"/>
    </source>
</evidence>
<organism evidence="17 18">
    <name type="scientific">Asanoa iriomotensis</name>
    <dbReference type="NCBI Taxonomy" id="234613"/>
    <lineage>
        <taxon>Bacteria</taxon>
        <taxon>Bacillati</taxon>
        <taxon>Actinomycetota</taxon>
        <taxon>Actinomycetes</taxon>
        <taxon>Micromonosporales</taxon>
        <taxon>Micromonosporaceae</taxon>
        <taxon>Asanoa</taxon>
    </lineage>
</organism>
<keyword evidence="6 17" id="KW-0031">Aminopeptidase</keyword>
<dbReference type="InterPro" id="IPR024571">
    <property type="entry name" value="ERAP1-like_C_dom"/>
</dbReference>
<evidence type="ECO:0000313" key="18">
    <source>
        <dbReference type="Proteomes" id="UP000624325"/>
    </source>
</evidence>
<dbReference type="RefSeq" id="WP_203701810.1">
    <property type="nucleotide sequence ID" value="NZ_BAAALU010000008.1"/>
</dbReference>
<comment type="catalytic activity">
    <reaction evidence="1">
        <text>Release of an N-terminal amino acid, Xaa-|-Yaa- from a peptide, amide or arylamide. Xaa is preferably Ala, but may be most amino acids including Pro (slow action). When a terminal hydrophobic residue is followed by a prolyl residue, the two may be released as an intact Xaa-Pro dipeptide.</text>
        <dbReference type="EC" id="3.4.11.2"/>
    </reaction>
</comment>
<dbReference type="PANTHER" id="PTHR11533:SF174">
    <property type="entry name" value="PUROMYCIN-SENSITIVE AMINOPEPTIDASE-RELATED"/>
    <property type="match status" value="1"/>
</dbReference>
<dbReference type="CDD" id="cd09602">
    <property type="entry name" value="M1_APN"/>
    <property type="match status" value="1"/>
</dbReference>
<evidence type="ECO:0000256" key="7">
    <source>
        <dbReference type="ARBA" id="ARBA00022670"/>
    </source>
</evidence>
<feature type="domain" description="Aminopeptidase N-like N-terminal" evidence="16">
    <location>
        <begin position="90"/>
        <end position="184"/>
    </location>
</feature>
<feature type="domain" description="Peptidase M1 membrane alanine aminopeptidase" evidence="14">
    <location>
        <begin position="225"/>
        <end position="437"/>
    </location>
</feature>
<evidence type="ECO:0000256" key="10">
    <source>
        <dbReference type="ARBA" id="ARBA00022833"/>
    </source>
</evidence>
<dbReference type="GO" id="GO:0004177">
    <property type="term" value="F:aminopeptidase activity"/>
    <property type="evidence" value="ECO:0007669"/>
    <property type="project" value="UniProtKB-KW"/>
</dbReference>
<reference evidence="17 18" key="1">
    <citation type="submission" date="2021-01" db="EMBL/GenBank/DDBJ databases">
        <title>Whole genome shotgun sequence of Asanoa iriomotensis NBRC 100142.</title>
        <authorList>
            <person name="Komaki H."/>
            <person name="Tamura T."/>
        </authorList>
    </citation>
    <scope>NUCLEOTIDE SEQUENCE [LARGE SCALE GENOMIC DNA]</scope>
    <source>
        <strain evidence="17 18">NBRC 100142</strain>
    </source>
</reference>
<comment type="similarity">
    <text evidence="3">Belongs to the peptidase M1 family.</text>
</comment>
<keyword evidence="7" id="KW-0645">Protease</keyword>
<dbReference type="EMBL" id="BONC01000011">
    <property type="protein sequence ID" value="GIF56017.1"/>
    <property type="molecule type" value="Genomic_DNA"/>
</dbReference>
<protein>
    <recommendedName>
        <fullName evidence="5">Aminopeptidase N</fullName>
        <ecNumber evidence="4">3.4.11.2</ecNumber>
    </recommendedName>
    <alternativeName>
        <fullName evidence="12">Alanine aminopeptidase</fullName>
    </alternativeName>
    <alternativeName>
        <fullName evidence="13">Lysyl aminopeptidase</fullName>
    </alternativeName>
</protein>
<keyword evidence="18" id="KW-1185">Reference proteome</keyword>
<name>A0ABQ4BZS9_9ACTN</name>
<dbReference type="Proteomes" id="UP000624325">
    <property type="component" value="Unassembled WGS sequence"/>
</dbReference>
<evidence type="ECO:0000256" key="4">
    <source>
        <dbReference type="ARBA" id="ARBA00012564"/>
    </source>
</evidence>
<keyword evidence="11" id="KW-0482">Metalloprotease</keyword>
<evidence type="ECO:0000259" key="15">
    <source>
        <dbReference type="Pfam" id="PF11838"/>
    </source>
</evidence>
<dbReference type="InterPro" id="IPR027268">
    <property type="entry name" value="Peptidase_M4/M1_CTD_sf"/>
</dbReference>
<keyword evidence="8" id="KW-0479">Metal-binding</keyword>
<evidence type="ECO:0000256" key="12">
    <source>
        <dbReference type="ARBA" id="ARBA00029811"/>
    </source>
</evidence>
<dbReference type="InterPro" id="IPR014782">
    <property type="entry name" value="Peptidase_M1_dom"/>
</dbReference>
<evidence type="ECO:0000256" key="3">
    <source>
        <dbReference type="ARBA" id="ARBA00010136"/>
    </source>
</evidence>
<evidence type="ECO:0000259" key="14">
    <source>
        <dbReference type="Pfam" id="PF01433"/>
    </source>
</evidence>
<dbReference type="SUPFAM" id="SSF63737">
    <property type="entry name" value="Leukotriene A4 hydrolase N-terminal domain"/>
    <property type="match status" value="1"/>
</dbReference>
<keyword evidence="10" id="KW-0862">Zinc</keyword>
<evidence type="ECO:0000256" key="11">
    <source>
        <dbReference type="ARBA" id="ARBA00023049"/>
    </source>
</evidence>